<feature type="region of interest" description="Disordered" evidence="1">
    <location>
        <begin position="77"/>
        <end position="104"/>
    </location>
</feature>
<accession>A0ABQ3XT89</accession>
<reference evidence="2 3" key="1">
    <citation type="submission" date="2021-01" db="EMBL/GenBank/DDBJ databases">
        <title>Whole genome shotgun sequence of Actinoplanes couchii NBRC 106145.</title>
        <authorList>
            <person name="Komaki H."/>
            <person name="Tamura T."/>
        </authorList>
    </citation>
    <scope>NUCLEOTIDE SEQUENCE [LARGE SCALE GENOMIC DNA]</scope>
    <source>
        <strain evidence="2 3">NBRC 106145</strain>
    </source>
</reference>
<evidence type="ECO:0000256" key="1">
    <source>
        <dbReference type="SAM" id="MobiDB-lite"/>
    </source>
</evidence>
<evidence type="ECO:0000313" key="2">
    <source>
        <dbReference type="EMBL" id="GID61582.1"/>
    </source>
</evidence>
<name>A0ABQ3XT89_9ACTN</name>
<proteinExistence type="predicted"/>
<comment type="caution">
    <text evidence="2">The sequence shown here is derived from an EMBL/GenBank/DDBJ whole genome shotgun (WGS) entry which is preliminary data.</text>
</comment>
<protein>
    <submittedName>
        <fullName evidence="2">Uncharacterized protein</fullName>
    </submittedName>
</protein>
<gene>
    <name evidence="2" type="ORF">Aco03nite_099860</name>
</gene>
<organism evidence="2 3">
    <name type="scientific">Actinoplanes couchii</name>
    <dbReference type="NCBI Taxonomy" id="403638"/>
    <lineage>
        <taxon>Bacteria</taxon>
        <taxon>Bacillati</taxon>
        <taxon>Actinomycetota</taxon>
        <taxon>Actinomycetes</taxon>
        <taxon>Micromonosporales</taxon>
        <taxon>Micromonosporaceae</taxon>
        <taxon>Actinoplanes</taxon>
    </lineage>
</organism>
<sequence>MRESRSPYRNGTYRAVGALLRGGADPVETMPIRDLPGDLRRQERLAEHVAAIEQAFGATPLVEETVVWRAGPGRVHRLKRGRHGADRAQPPVGQRGFAGRRPFR</sequence>
<dbReference type="Proteomes" id="UP000612282">
    <property type="component" value="Unassembled WGS sequence"/>
</dbReference>
<dbReference type="EMBL" id="BOMG01000130">
    <property type="protein sequence ID" value="GID61582.1"/>
    <property type="molecule type" value="Genomic_DNA"/>
</dbReference>
<keyword evidence="3" id="KW-1185">Reference proteome</keyword>
<evidence type="ECO:0000313" key="3">
    <source>
        <dbReference type="Proteomes" id="UP000612282"/>
    </source>
</evidence>